<reference evidence="2" key="2">
    <citation type="submission" date="2023-04" db="EMBL/GenBank/DDBJ databases">
        <authorList>
            <person name="Beletskiy A.V."/>
            <person name="Mardanov A.V."/>
            <person name="Ravin N.V."/>
        </authorList>
    </citation>
    <scope>NUCLEOTIDE SEQUENCE</scope>
    <source>
        <strain evidence="2">GKL-01</strain>
    </source>
</reference>
<dbReference type="InterPro" id="IPR029058">
    <property type="entry name" value="AB_hydrolase_fold"/>
</dbReference>
<dbReference type="SUPFAM" id="SSF53474">
    <property type="entry name" value="alpha/beta-Hydrolases"/>
    <property type="match status" value="1"/>
</dbReference>
<organism evidence="2">
    <name type="scientific">Candidatus Thiocaldithrix dubininis</name>
    <dbReference type="NCBI Taxonomy" id="3080823"/>
    <lineage>
        <taxon>Bacteria</taxon>
        <taxon>Pseudomonadati</taxon>
        <taxon>Pseudomonadota</taxon>
        <taxon>Gammaproteobacteria</taxon>
        <taxon>Thiotrichales</taxon>
        <taxon>Thiotrichaceae</taxon>
        <taxon>Candidatus Thiocaldithrix</taxon>
    </lineage>
</organism>
<sequence>MQLWKINGGMIGMRYAHVYPFIKHRLGLLGLALLLSLGSSLSQAKTIVLIHGFQSNGMEWRFNGVTPVLQQYGWTDGGHYIPRNQGIYNAAEPRKRPVNVFYTVMLPQSAPIELQSQWLDKYLQRIASIRREPLMLVGHSAGGVVTRHWLVTTNSVPVTTLVTIASPHLGTPLADLSAVVAETPLGKMATDMGFGALTQTPRALYEELRTEEPGRYLYWLNHQPHPPLRYVSIVRANELDRPDNSDFFVPPYSQDMNGVWALRGHADTRPSQGSHILSPKDGYLLASLLR</sequence>
<dbReference type="Pfam" id="PF07819">
    <property type="entry name" value="PGAP1"/>
    <property type="match status" value="1"/>
</dbReference>
<protein>
    <submittedName>
        <fullName evidence="2">Alpha/beta hydrolase</fullName>
    </submittedName>
</protein>
<dbReference type="InterPro" id="IPR012908">
    <property type="entry name" value="PGAP1-ab_dom-like"/>
</dbReference>
<proteinExistence type="predicted"/>
<gene>
    <name evidence="2" type="ORF">QJT80_13890</name>
</gene>
<dbReference type="EMBL" id="CP124755">
    <property type="protein sequence ID" value="WGZ90562.1"/>
    <property type="molecule type" value="Genomic_DNA"/>
</dbReference>
<dbReference type="Proteomes" id="UP001300672">
    <property type="component" value="Chromosome"/>
</dbReference>
<dbReference type="KEGG" id="tdu:QJT80_13890"/>
<evidence type="ECO:0000259" key="1">
    <source>
        <dbReference type="Pfam" id="PF07819"/>
    </source>
</evidence>
<dbReference type="GO" id="GO:0016788">
    <property type="term" value="F:hydrolase activity, acting on ester bonds"/>
    <property type="evidence" value="ECO:0007669"/>
    <property type="project" value="InterPro"/>
</dbReference>
<reference evidence="2" key="1">
    <citation type="journal article" date="2023" name="Int. J. Mol. Sci.">
        <title>Metagenomics Revealed a New Genus 'Candidatus Thiocaldithrix dubininis' gen. nov., sp. nov. and a New Species 'Candidatus Thiothrix putei' sp. nov. in the Family Thiotrichaceae, Some Members of Which Have Traits of Both Na+- and H+-Motive Energetics.</title>
        <authorList>
            <person name="Ravin N.V."/>
            <person name="Muntyan M.S."/>
            <person name="Smolyakov D.D."/>
            <person name="Rudenko T.S."/>
            <person name="Beletsky A.V."/>
            <person name="Mardanov A.V."/>
            <person name="Grabovich M.Y."/>
        </authorList>
    </citation>
    <scope>NUCLEOTIDE SEQUENCE</scope>
    <source>
        <strain evidence="2">GKL-01</strain>
    </source>
</reference>
<dbReference type="AlphaFoldDB" id="A0AA95H3Z4"/>
<accession>A0AA95H3Z4</accession>
<feature type="domain" description="GPI inositol-deacylase PGAP1-like alpha/beta" evidence="1">
    <location>
        <begin position="115"/>
        <end position="174"/>
    </location>
</feature>
<keyword evidence="2" id="KW-0378">Hydrolase</keyword>
<name>A0AA95H3Z4_9GAMM</name>
<evidence type="ECO:0000313" key="2">
    <source>
        <dbReference type="EMBL" id="WGZ90562.1"/>
    </source>
</evidence>
<dbReference type="Gene3D" id="3.40.50.1820">
    <property type="entry name" value="alpha/beta hydrolase"/>
    <property type="match status" value="1"/>
</dbReference>